<dbReference type="SUPFAM" id="SSF52540">
    <property type="entry name" value="P-loop containing nucleoside triphosphate hydrolases"/>
    <property type="match status" value="1"/>
</dbReference>
<comment type="caution">
    <text evidence="2">The sequence shown here is derived from an EMBL/GenBank/DDBJ whole genome shotgun (WGS) entry which is preliminary data.</text>
</comment>
<dbReference type="PANTHER" id="PTHR13696:SF99">
    <property type="entry name" value="COBYRINIC ACID AC-DIAMIDE SYNTHASE"/>
    <property type="match status" value="1"/>
</dbReference>
<accession>A0A5A5THY6</accession>
<dbReference type="InterPro" id="IPR025669">
    <property type="entry name" value="AAA_dom"/>
</dbReference>
<dbReference type="Pfam" id="PF13614">
    <property type="entry name" value="AAA_31"/>
    <property type="match status" value="1"/>
</dbReference>
<keyword evidence="3" id="KW-1185">Reference proteome</keyword>
<dbReference type="EMBL" id="BIXY01000098">
    <property type="protein sequence ID" value="GCF11200.1"/>
    <property type="molecule type" value="Genomic_DNA"/>
</dbReference>
<dbReference type="CDD" id="cd02042">
    <property type="entry name" value="ParAB_family"/>
    <property type="match status" value="1"/>
</dbReference>
<evidence type="ECO:0000259" key="1">
    <source>
        <dbReference type="Pfam" id="PF13614"/>
    </source>
</evidence>
<dbReference type="AlphaFoldDB" id="A0A5A5THY6"/>
<gene>
    <name evidence="2" type="ORF">KDI_47640</name>
</gene>
<dbReference type="InterPro" id="IPR050678">
    <property type="entry name" value="DNA_Partitioning_ATPase"/>
</dbReference>
<organism evidence="2 3">
    <name type="scientific">Dictyobacter arantiisoli</name>
    <dbReference type="NCBI Taxonomy" id="2014874"/>
    <lineage>
        <taxon>Bacteria</taxon>
        <taxon>Bacillati</taxon>
        <taxon>Chloroflexota</taxon>
        <taxon>Ktedonobacteria</taxon>
        <taxon>Ktedonobacterales</taxon>
        <taxon>Dictyobacteraceae</taxon>
        <taxon>Dictyobacter</taxon>
    </lineage>
</organism>
<sequence length="254" mass="28250">MKVYALTHIKGGVTKTTTTVNLSHALALLGYKVLVIDADPQSNSTFTLTGRMDEETTGTLYEALIPDRSKTIADLIKKTEQENLFVVEGSMWLYTGERELAMKSNREHLLKKAMRGLKGFDYVFIDTSPSLGLMTLNAWVASDGLIVPITLTTYGMLGIRILEYSLAKERRDLELDLPIIGVIGTLDDHTKNSKDMLLSIRNHFQELVFDTVLPRNIKVEEANNQAISLFEYAPQSTGAKADAALVKEILERVA</sequence>
<protein>
    <submittedName>
        <fullName evidence="2">Sporulation initiation inhibitor Soj</fullName>
    </submittedName>
</protein>
<proteinExistence type="predicted"/>
<evidence type="ECO:0000313" key="3">
    <source>
        <dbReference type="Proteomes" id="UP000322530"/>
    </source>
</evidence>
<reference evidence="2 3" key="1">
    <citation type="submission" date="2019-01" db="EMBL/GenBank/DDBJ databases">
        <title>Draft genome sequence of Dictyobacter sp. Uno17.</title>
        <authorList>
            <person name="Wang C.M."/>
            <person name="Zheng Y."/>
            <person name="Sakai Y."/>
            <person name="Abe K."/>
            <person name="Yokota A."/>
            <person name="Yabe S."/>
        </authorList>
    </citation>
    <scope>NUCLEOTIDE SEQUENCE [LARGE SCALE GENOMIC DNA]</scope>
    <source>
        <strain evidence="2 3">Uno17</strain>
    </source>
</reference>
<dbReference type="RefSeq" id="WP_149404040.1">
    <property type="nucleotide sequence ID" value="NZ_BIXY01000098.1"/>
</dbReference>
<dbReference type="Proteomes" id="UP000322530">
    <property type="component" value="Unassembled WGS sequence"/>
</dbReference>
<name>A0A5A5THY6_9CHLR</name>
<dbReference type="InterPro" id="IPR027417">
    <property type="entry name" value="P-loop_NTPase"/>
</dbReference>
<dbReference type="PANTHER" id="PTHR13696">
    <property type="entry name" value="P-LOOP CONTAINING NUCLEOSIDE TRIPHOSPHATE HYDROLASE"/>
    <property type="match status" value="1"/>
</dbReference>
<feature type="domain" description="AAA" evidence="1">
    <location>
        <begin position="1"/>
        <end position="165"/>
    </location>
</feature>
<dbReference type="OrthoDB" id="9791162at2"/>
<evidence type="ECO:0000313" key="2">
    <source>
        <dbReference type="EMBL" id="GCF11200.1"/>
    </source>
</evidence>
<dbReference type="Gene3D" id="3.40.50.300">
    <property type="entry name" value="P-loop containing nucleotide triphosphate hydrolases"/>
    <property type="match status" value="1"/>
</dbReference>